<reference evidence="2 3" key="1">
    <citation type="submission" date="2021-02" db="EMBL/GenBank/DDBJ databases">
        <title>Genome assembly of Pseudopithomyces chartarum.</title>
        <authorList>
            <person name="Jauregui R."/>
            <person name="Singh J."/>
            <person name="Voisey C."/>
        </authorList>
    </citation>
    <scope>NUCLEOTIDE SEQUENCE [LARGE SCALE GENOMIC DNA]</scope>
    <source>
        <strain evidence="2 3">AGR01</strain>
    </source>
</reference>
<proteinExistence type="predicted"/>
<dbReference type="AlphaFoldDB" id="A0AAN6LS75"/>
<sequence>MTENRTIRNGNPQPNVVQQVQKDPRTLCVEKGRILRRQIRASDGEAAMLFKEPRQTAQADPNLENKLDPPTAFSIQTLDPEDGEDIEIIAKNFDPDTTWWAGSYILINWAPTETTSLGKWKNLINVRNGEIVALDNASRALHKPALHWSDVVFIQWINECQKHKDTTGQPASDLSVIEGILSKHGQSPEPWMECKVSPNSLDGKALLGTPNGVGVAYLLIQHKKEFGSKRVGSIDILTVSNDSDLGTLHDEQKSYALRFEIVEANPEGPVGPQQTGVKRNAMEEQHEEDTPTKKFRPKAG</sequence>
<accession>A0AAN6LS75</accession>
<keyword evidence="3" id="KW-1185">Reference proteome</keyword>
<evidence type="ECO:0000256" key="1">
    <source>
        <dbReference type="SAM" id="MobiDB-lite"/>
    </source>
</evidence>
<evidence type="ECO:0000313" key="3">
    <source>
        <dbReference type="Proteomes" id="UP001280581"/>
    </source>
</evidence>
<gene>
    <name evidence="2" type="ORF">GRF29_112g258194</name>
</gene>
<name>A0AAN6LS75_9PLEO</name>
<evidence type="ECO:0000313" key="2">
    <source>
        <dbReference type="EMBL" id="KAK3203097.1"/>
    </source>
</evidence>
<organism evidence="2 3">
    <name type="scientific">Pseudopithomyces chartarum</name>
    <dbReference type="NCBI Taxonomy" id="1892770"/>
    <lineage>
        <taxon>Eukaryota</taxon>
        <taxon>Fungi</taxon>
        <taxon>Dikarya</taxon>
        <taxon>Ascomycota</taxon>
        <taxon>Pezizomycotina</taxon>
        <taxon>Dothideomycetes</taxon>
        <taxon>Pleosporomycetidae</taxon>
        <taxon>Pleosporales</taxon>
        <taxon>Massarineae</taxon>
        <taxon>Didymosphaeriaceae</taxon>
        <taxon>Pseudopithomyces</taxon>
    </lineage>
</organism>
<dbReference type="EMBL" id="WVTA01000011">
    <property type="protein sequence ID" value="KAK3203097.1"/>
    <property type="molecule type" value="Genomic_DNA"/>
</dbReference>
<protein>
    <submittedName>
        <fullName evidence="2">Uncharacterized protein</fullName>
    </submittedName>
</protein>
<comment type="caution">
    <text evidence="2">The sequence shown here is derived from an EMBL/GenBank/DDBJ whole genome shotgun (WGS) entry which is preliminary data.</text>
</comment>
<feature type="region of interest" description="Disordered" evidence="1">
    <location>
        <begin position="264"/>
        <end position="300"/>
    </location>
</feature>
<feature type="compositionally biased region" description="Basic and acidic residues" evidence="1">
    <location>
        <begin position="280"/>
        <end position="292"/>
    </location>
</feature>
<dbReference type="Proteomes" id="UP001280581">
    <property type="component" value="Unassembled WGS sequence"/>
</dbReference>